<evidence type="ECO:0000256" key="2">
    <source>
        <dbReference type="ARBA" id="ARBA00023277"/>
    </source>
</evidence>
<dbReference type="Gene3D" id="2.70.98.10">
    <property type="match status" value="1"/>
</dbReference>
<dbReference type="AlphaFoldDB" id="A0A7W8G8C2"/>
<dbReference type="Pfam" id="PF09095">
    <property type="entry name" value="AmyA-gluTrfs_C"/>
    <property type="match status" value="1"/>
</dbReference>
<proteinExistence type="inferred from homology"/>
<evidence type="ECO:0000313" key="6">
    <source>
        <dbReference type="Proteomes" id="UP000518887"/>
    </source>
</evidence>
<feature type="domain" description="Alpha-amylase/4-alpha-glucanotransferase C-terminal" evidence="4">
    <location>
        <begin position="444"/>
        <end position="612"/>
    </location>
</feature>
<dbReference type="InterPro" id="IPR014718">
    <property type="entry name" value="GH-type_carb-bd"/>
</dbReference>
<protein>
    <recommendedName>
        <fullName evidence="7">DUF1926 domain-containing protein</fullName>
    </recommendedName>
</protein>
<dbReference type="RefSeq" id="WP_184658043.1">
    <property type="nucleotide sequence ID" value="NZ_CP031518.1"/>
</dbReference>
<accession>A0A7W8G8C2</accession>
<dbReference type="InterPro" id="IPR015179">
    <property type="entry name" value="A-amylase/a-glucTrfase_C"/>
</dbReference>
<evidence type="ECO:0000259" key="4">
    <source>
        <dbReference type="Pfam" id="PF09095"/>
    </source>
</evidence>
<dbReference type="GO" id="GO:0003824">
    <property type="term" value="F:catalytic activity"/>
    <property type="evidence" value="ECO:0007669"/>
    <property type="project" value="InterPro"/>
</dbReference>
<sequence>MKILNVCFYVTGAASALSQNEEFEKKYQDYYKNIVSFLLERQKSRFSVYLSGPLVSWIDREHSEFTQLLSKLTSRKQAEVLGGGYYNPVFPLLFPQDRTGQIDLMTSELRSSIGKRPRGMTVFNSIWDNSLIPCIQSCGMEYVLLDSSLIPKEKHFYLPLIVTEQGKSLNVLSVNREFIPNTLIAPREYLRNLFDTVNYLTKDDAYSSFTDERVVAIKIDENQFKRLYDTKWLDKLFSTAEEFFADSIKITIPSEYLHREQTRIPSYIPAGIQSDVAKWAKKAYEEVSVSNSSQPTIFDFLLTYKQNKALYNRMLYISLLINQCKGDKARKKIAREKLWIAQNGEGYVCDPDGVFANNAMRQHAYRNLTEAEKLVREAVKDGFKESVSNYDYNGDGFNEYICAMKQYTACLSLKGAQLTELDIIHNTGNYADSPRRIKQFDKFEDKYHRGLFVDHLFSVDEFSDYKKGTPTGSGIFSQTLFRQLDFDAHRHEIKLSGSGKFSPIQACVTLVKKYIANSNGFAIQYILKNESPFDIKGVFVTESNYAQTDFSSVKANSYKVEVIANEEKSEIDARDSARSAKKVSYVQITDTSNDISFVYEPNEMCDMVCMPIIFRRPSSSSDAPTISGNAFVASLCWNVELEAGKEIEKTINYSIIVPKKNRRKKS</sequence>
<evidence type="ECO:0000313" key="5">
    <source>
        <dbReference type="EMBL" id="MBB5225599.1"/>
    </source>
</evidence>
<dbReference type="InterPro" id="IPR052046">
    <property type="entry name" value="GH57_Enzymes"/>
</dbReference>
<dbReference type="GO" id="GO:0005975">
    <property type="term" value="P:carbohydrate metabolic process"/>
    <property type="evidence" value="ECO:0007669"/>
    <property type="project" value="InterPro"/>
</dbReference>
<dbReference type="EMBL" id="JACHFQ010000003">
    <property type="protein sequence ID" value="MBB5225599.1"/>
    <property type="molecule type" value="Genomic_DNA"/>
</dbReference>
<name>A0A7W8G8C2_9SPIR</name>
<dbReference type="InterPro" id="IPR011013">
    <property type="entry name" value="Gal_mutarotase_sf_dom"/>
</dbReference>
<reference evidence="5 6" key="1">
    <citation type="submission" date="2020-08" db="EMBL/GenBank/DDBJ databases">
        <title>Genomic Encyclopedia of Type Strains, Phase IV (KMG-IV): sequencing the most valuable type-strain genomes for metagenomic binning, comparative biology and taxonomic classification.</title>
        <authorList>
            <person name="Goeker M."/>
        </authorList>
    </citation>
    <scope>NUCLEOTIDE SEQUENCE [LARGE SCALE GENOMIC DNA]</scope>
    <source>
        <strain evidence="5 6">DSM 103462</strain>
    </source>
</reference>
<dbReference type="Proteomes" id="UP000518887">
    <property type="component" value="Unassembled WGS sequence"/>
</dbReference>
<dbReference type="PANTHER" id="PTHR36306:SF1">
    <property type="entry name" value="ALPHA-AMYLASE-RELATED"/>
    <property type="match status" value="1"/>
</dbReference>
<comment type="caution">
    <text evidence="5">The sequence shown here is derived from an EMBL/GenBank/DDBJ whole genome shotgun (WGS) entry which is preliminary data.</text>
</comment>
<dbReference type="SUPFAM" id="SSF88713">
    <property type="entry name" value="Glycoside hydrolase/deacetylase"/>
    <property type="match status" value="1"/>
</dbReference>
<dbReference type="SUPFAM" id="SSF74650">
    <property type="entry name" value="Galactose mutarotase-like"/>
    <property type="match status" value="1"/>
</dbReference>
<dbReference type="GO" id="GO:0030246">
    <property type="term" value="F:carbohydrate binding"/>
    <property type="evidence" value="ECO:0007669"/>
    <property type="project" value="InterPro"/>
</dbReference>
<dbReference type="PANTHER" id="PTHR36306">
    <property type="entry name" value="ALPHA-AMYLASE-RELATED-RELATED"/>
    <property type="match status" value="1"/>
</dbReference>
<keyword evidence="6" id="KW-1185">Reference proteome</keyword>
<evidence type="ECO:0008006" key="7">
    <source>
        <dbReference type="Google" id="ProtNLM"/>
    </source>
</evidence>
<comment type="similarity">
    <text evidence="1">Belongs to the glycosyl hydrolase 57 family.</text>
</comment>
<dbReference type="InterPro" id="IPR004300">
    <property type="entry name" value="Glyco_hydro_57_N"/>
</dbReference>
<feature type="domain" description="Glycoside hydrolase family 57 N-terminal" evidence="3">
    <location>
        <begin position="18"/>
        <end position="263"/>
    </location>
</feature>
<dbReference type="Pfam" id="PF03065">
    <property type="entry name" value="Glyco_hydro_57"/>
    <property type="match status" value="1"/>
</dbReference>
<gene>
    <name evidence="5" type="ORF">HNP76_000956</name>
</gene>
<evidence type="ECO:0000259" key="3">
    <source>
        <dbReference type="Pfam" id="PF03065"/>
    </source>
</evidence>
<organism evidence="5 6">
    <name type="scientific">Treponema ruminis</name>
    <dbReference type="NCBI Taxonomy" id="744515"/>
    <lineage>
        <taxon>Bacteria</taxon>
        <taxon>Pseudomonadati</taxon>
        <taxon>Spirochaetota</taxon>
        <taxon>Spirochaetia</taxon>
        <taxon>Spirochaetales</taxon>
        <taxon>Treponemataceae</taxon>
        <taxon>Treponema</taxon>
    </lineage>
</organism>
<dbReference type="Gene3D" id="3.20.110.20">
    <property type="match status" value="1"/>
</dbReference>
<keyword evidence="2" id="KW-0119">Carbohydrate metabolism</keyword>
<dbReference type="InterPro" id="IPR011330">
    <property type="entry name" value="Glyco_hydro/deAcase_b/a-brl"/>
</dbReference>
<evidence type="ECO:0000256" key="1">
    <source>
        <dbReference type="ARBA" id="ARBA00006821"/>
    </source>
</evidence>